<evidence type="ECO:0000256" key="1">
    <source>
        <dbReference type="ARBA" id="ARBA00004240"/>
    </source>
</evidence>
<evidence type="ECO:0000256" key="4">
    <source>
        <dbReference type="RuleBase" id="RU000363"/>
    </source>
</evidence>
<dbReference type="GO" id="GO:0045703">
    <property type="term" value="F:ketoreductase activity"/>
    <property type="evidence" value="ECO:0007669"/>
    <property type="project" value="TreeGrafter"/>
</dbReference>
<dbReference type="OrthoDB" id="5545019at2759"/>
<proteinExistence type="inferred from homology"/>
<dbReference type="PRINTS" id="PR00080">
    <property type="entry name" value="SDRFAMILY"/>
</dbReference>
<evidence type="ECO:0000256" key="5">
    <source>
        <dbReference type="SAM" id="Phobius"/>
    </source>
</evidence>
<comment type="similarity">
    <text evidence="2 4">Belongs to the short-chain dehydrogenases/reductases (SDR) family.</text>
</comment>
<evidence type="ECO:0000313" key="7">
    <source>
        <dbReference type="Proteomes" id="UP000653305"/>
    </source>
</evidence>
<comment type="caution">
    <text evidence="6">The sequence shown here is derived from an EMBL/GenBank/DDBJ whole genome shotgun (WGS) entry which is preliminary data.</text>
</comment>
<keyword evidence="5" id="KW-0812">Transmembrane</keyword>
<accession>A0A830BL52</accession>
<dbReference type="InterPro" id="IPR002347">
    <property type="entry name" value="SDR_fam"/>
</dbReference>
<dbReference type="Pfam" id="PF00106">
    <property type="entry name" value="adh_short"/>
    <property type="match status" value="1"/>
</dbReference>
<name>A0A830BL52_9LAMI</name>
<keyword evidence="3" id="KW-0560">Oxidoreductase</keyword>
<evidence type="ECO:0000256" key="2">
    <source>
        <dbReference type="ARBA" id="ARBA00006484"/>
    </source>
</evidence>
<dbReference type="GO" id="GO:0005783">
    <property type="term" value="C:endoplasmic reticulum"/>
    <property type="evidence" value="ECO:0007669"/>
    <property type="project" value="UniProtKB-SubCell"/>
</dbReference>
<dbReference type="PANTHER" id="PTHR43899">
    <property type="entry name" value="RH59310P"/>
    <property type="match status" value="1"/>
</dbReference>
<sequence length="271" mass="29551">MAAPNLVLLIPASLGFIILSKSLLQIFRWAWTMFFRPAKNLKSYGSWAMVTGSTDGIGKALAFELACGGEEIGRRVDEKTKGLDLGIVVNNVGLAYPYAKFLHEVDLELLESVVRVNVVGTTFVTRAVILGMLEKKKKGVIVNVGSGSSGCVSSYPLYSVYAATKSYVAMLSRSLSMEYKQHGINVQCQVPYKSLGVSRAAPKTSHVFLFGLFFPLLILVSAAWLVFYDLGGRLTQFLAGAVFPDQFVALDDFYNRGLEIRIGKAKNDGAI</sequence>
<evidence type="ECO:0000256" key="3">
    <source>
        <dbReference type="ARBA" id="ARBA00023002"/>
    </source>
</evidence>
<dbReference type="PROSITE" id="PS00061">
    <property type="entry name" value="ADH_SHORT"/>
    <property type="match status" value="1"/>
</dbReference>
<dbReference type="AlphaFoldDB" id="A0A830BL52"/>
<dbReference type="SUPFAM" id="SSF51735">
    <property type="entry name" value="NAD(P)-binding Rossmann-fold domains"/>
    <property type="match status" value="1"/>
</dbReference>
<dbReference type="InterPro" id="IPR051019">
    <property type="entry name" value="VLCFA-Steroid_DH"/>
</dbReference>
<comment type="subcellular location">
    <subcellularLocation>
        <location evidence="1">Endoplasmic reticulum</location>
    </subcellularLocation>
</comment>
<organism evidence="6 7">
    <name type="scientific">Phtheirospermum japonicum</name>
    <dbReference type="NCBI Taxonomy" id="374723"/>
    <lineage>
        <taxon>Eukaryota</taxon>
        <taxon>Viridiplantae</taxon>
        <taxon>Streptophyta</taxon>
        <taxon>Embryophyta</taxon>
        <taxon>Tracheophyta</taxon>
        <taxon>Spermatophyta</taxon>
        <taxon>Magnoliopsida</taxon>
        <taxon>eudicotyledons</taxon>
        <taxon>Gunneridae</taxon>
        <taxon>Pentapetalae</taxon>
        <taxon>asterids</taxon>
        <taxon>lamiids</taxon>
        <taxon>Lamiales</taxon>
        <taxon>Orobanchaceae</taxon>
        <taxon>Orobanchaceae incertae sedis</taxon>
        <taxon>Phtheirospermum</taxon>
    </lineage>
</organism>
<feature type="transmembrane region" description="Helical" evidence="5">
    <location>
        <begin position="207"/>
        <end position="227"/>
    </location>
</feature>
<keyword evidence="7" id="KW-1185">Reference proteome</keyword>
<dbReference type="PRINTS" id="PR00081">
    <property type="entry name" value="GDHRDH"/>
</dbReference>
<gene>
    <name evidence="6" type="ORF">PHJA_000976700</name>
</gene>
<keyword evidence="5" id="KW-0472">Membrane</keyword>
<dbReference type="EMBL" id="BMAC01000167">
    <property type="protein sequence ID" value="GFP88330.1"/>
    <property type="molecule type" value="Genomic_DNA"/>
</dbReference>
<keyword evidence="5" id="KW-1133">Transmembrane helix</keyword>
<evidence type="ECO:0000313" key="6">
    <source>
        <dbReference type="EMBL" id="GFP88330.1"/>
    </source>
</evidence>
<dbReference type="InterPro" id="IPR036291">
    <property type="entry name" value="NAD(P)-bd_dom_sf"/>
</dbReference>
<reference evidence="6" key="1">
    <citation type="submission" date="2020-07" db="EMBL/GenBank/DDBJ databases">
        <title>Ethylene signaling mediates host invasion by parasitic plants.</title>
        <authorList>
            <person name="Yoshida S."/>
        </authorList>
    </citation>
    <scope>NUCLEOTIDE SEQUENCE</scope>
    <source>
        <strain evidence="6">Okayama</strain>
    </source>
</reference>
<dbReference type="InterPro" id="IPR020904">
    <property type="entry name" value="Sc_DH/Rdtase_CS"/>
</dbReference>
<dbReference type="Gene3D" id="3.40.50.720">
    <property type="entry name" value="NAD(P)-binding Rossmann-like Domain"/>
    <property type="match status" value="1"/>
</dbReference>
<dbReference type="Proteomes" id="UP000653305">
    <property type="component" value="Unassembled WGS sequence"/>
</dbReference>
<feature type="transmembrane region" description="Helical" evidence="5">
    <location>
        <begin position="6"/>
        <end position="27"/>
    </location>
</feature>
<protein>
    <submittedName>
        <fullName evidence="6">Very-long-chain 3-oxoacyl-coa reductase 1</fullName>
    </submittedName>
</protein>
<dbReference type="PANTHER" id="PTHR43899:SF13">
    <property type="entry name" value="RH59310P"/>
    <property type="match status" value="1"/>
</dbReference>